<keyword evidence="5" id="KW-0931">ER-Golgi transport</keyword>
<dbReference type="RefSeq" id="XP_004365873.1">
    <property type="nucleotide sequence ID" value="XM_004365816.2"/>
</dbReference>
<dbReference type="GO" id="GO:0031201">
    <property type="term" value="C:SNARE complex"/>
    <property type="evidence" value="ECO:0007669"/>
    <property type="project" value="TreeGrafter"/>
</dbReference>
<dbReference type="Pfam" id="PF03908">
    <property type="entry name" value="Sec20"/>
    <property type="match status" value="1"/>
</dbReference>
<name>A0A0D2U2Z8_CAPO3</name>
<evidence type="ECO:0000256" key="1">
    <source>
        <dbReference type="ARBA" id="ARBA00004163"/>
    </source>
</evidence>
<dbReference type="AlphaFoldDB" id="A0A0D2U2Z8"/>
<comment type="similarity">
    <text evidence="9">Belongs to the SEC20 family.</text>
</comment>
<dbReference type="InParanoid" id="A0A0D2U2Z8"/>
<feature type="region of interest" description="Disordered" evidence="10">
    <location>
        <begin position="146"/>
        <end position="186"/>
    </location>
</feature>
<dbReference type="GO" id="GO:0006890">
    <property type="term" value="P:retrograde vesicle-mediated transport, Golgi to endoplasmic reticulum"/>
    <property type="evidence" value="ECO:0007669"/>
    <property type="project" value="InterPro"/>
</dbReference>
<evidence type="ECO:0000313" key="13">
    <source>
        <dbReference type="EMBL" id="KJE89556.1"/>
    </source>
</evidence>
<sequence>MTTFNDEQQILPMDAMYIIQDAIRVEFEVQALLQTLRDCTGPLPAATELRNGIRAKLKSLPAMLKVLERIAREQDRDQDTELVMSKVHRHEEQLERLHEQFRLANVECKENMDRQHLLDRAQLLSLSLRAHSPRVDSAEDAGSVLGKTSVLTNEPTTSHSTLHSKAAAAEAAETSKSAFSSTHNSSELSTRQALLPAVTIAGIRQRSLASSVKSSQQSLLSTSSDITQSLRNTTQLMATQLEQNARTMQVLSSSSKTIDDFHSEFSGHGGLIGTGRRILTNIRRREIADHILVGVGIFIFVCTVLYILRKRLGALFW</sequence>
<keyword evidence="6 11" id="KW-1133">Transmembrane helix</keyword>
<feature type="compositionally biased region" description="Polar residues" evidence="10">
    <location>
        <begin position="149"/>
        <end position="163"/>
    </location>
</feature>
<dbReference type="InterPro" id="IPR056173">
    <property type="entry name" value="Sec20_C"/>
</dbReference>
<dbReference type="PhylomeDB" id="A0A0D2U2Z8"/>
<keyword evidence="8 11" id="KW-0472">Membrane</keyword>
<keyword evidence="3 11" id="KW-0812">Transmembrane</keyword>
<evidence type="ECO:0000256" key="11">
    <source>
        <dbReference type="SAM" id="Phobius"/>
    </source>
</evidence>
<evidence type="ECO:0000256" key="5">
    <source>
        <dbReference type="ARBA" id="ARBA00022892"/>
    </source>
</evidence>
<evidence type="ECO:0000256" key="4">
    <source>
        <dbReference type="ARBA" id="ARBA00022824"/>
    </source>
</evidence>
<feature type="domain" description="Sec20 C-terminal" evidence="12">
    <location>
        <begin position="221"/>
        <end position="312"/>
    </location>
</feature>
<keyword evidence="2" id="KW-0813">Transport</keyword>
<evidence type="ECO:0000256" key="10">
    <source>
        <dbReference type="SAM" id="MobiDB-lite"/>
    </source>
</evidence>
<dbReference type="OMA" id="VECKENM"/>
<evidence type="ECO:0000256" key="3">
    <source>
        <dbReference type="ARBA" id="ARBA00022692"/>
    </source>
</evidence>
<dbReference type="EMBL" id="KE346360">
    <property type="protein sequence ID" value="KJE89556.1"/>
    <property type="molecule type" value="Genomic_DNA"/>
</dbReference>
<dbReference type="GO" id="GO:0005789">
    <property type="term" value="C:endoplasmic reticulum membrane"/>
    <property type="evidence" value="ECO:0007669"/>
    <property type="project" value="UniProtKB-SubCell"/>
</dbReference>
<evidence type="ECO:0000256" key="9">
    <source>
        <dbReference type="ARBA" id="ARBA00037934"/>
    </source>
</evidence>
<dbReference type="STRING" id="595528.A0A0D2U2Z8"/>
<evidence type="ECO:0000259" key="12">
    <source>
        <dbReference type="Pfam" id="PF03908"/>
    </source>
</evidence>
<dbReference type="Proteomes" id="UP000008743">
    <property type="component" value="Unassembled WGS sequence"/>
</dbReference>
<keyword evidence="14" id="KW-1185">Reference proteome</keyword>
<feature type="compositionally biased region" description="Low complexity" evidence="10">
    <location>
        <begin position="164"/>
        <end position="182"/>
    </location>
</feature>
<dbReference type="InterPro" id="IPR005606">
    <property type="entry name" value="Sec20"/>
</dbReference>
<dbReference type="OrthoDB" id="46868at2759"/>
<organism evidence="13 14">
    <name type="scientific">Capsaspora owczarzaki (strain ATCC 30864)</name>
    <dbReference type="NCBI Taxonomy" id="595528"/>
    <lineage>
        <taxon>Eukaryota</taxon>
        <taxon>Filasterea</taxon>
        <taxon>Capsaspora</taxon>
    </lineage>
</organism>
<keyword evidence="4" id="KW-0256">Endoplasmic reticulum</keyword>
<keyword evidence="7" id="KW-0175">Coiled coil</keyword>
<accession>A0A0D2U2Z8</accession>
<reference evidence="14" key="1">
    <citation type="submission" date="2011-02" db="EMBL/GenBank/DDBJ databases">
        <title>The Genome Sequence of Capsaspora owczarzaki ATCC 30864.</title>
        <authorList>
            <person name="Russ C."/>
            <person name="Cuomo C."/>
            <person name="Burger G."/>
            <person name="Gray M.W."/>
            <person name="Holland P.W.H."/>
            <person name="King N."/>
            <person name="Lang F.B.F."/>
            <person name="Roger A.J."/>
            <person name="Ruiz-Trillo I."/>
            <person name="Young S.K."/>
            <person name="Zeng Q."/>
            <person name="Gargeya S."/>
            <person name="Alvarado L."/>
            <person name="Berlin A."/>
            <person name="Chapman S.B."/>
            <person name="Chen Z."/>
            <person name="Freedman E."/>
            <person name="Gellesch M."/>
            <person name="Goldberg J."/>
            <person name="Griggs A."/>
            <person name="Gujja S."/>
            <person name="Heilman E."/>
            <person name="Heiman D."/>
            <person name="Howarth C."/>
            <person name="Mehta T."/>
            <person name="Neiman D."/>
            <person name="Pearson M."/>
            <person name="Roberts A."/>
            <person name="Saif S."/>
            <person name="Shea T."/>
            <person name="Shenoy N."/>
            <person name="Sisk P."/>
            <person name="Stolte C."/>
            <person name="Sykes S."/>
            <person name="White J."/>
            <person name="Yandava C."/>
            <person name="Haas B."/>
            <person name="Nusbaum C."/>
            <person name="Birren B."/>
        </authorList>
    </citation>
    <scope>NUCLEOTIDE SEQUENCE</scope>
    <source>
        <strain evidence="14">ATCC 30864</strain>
    </source>
</reference>
<gene>
    <name evidence="13" type="ORF">CAOG_001002</name>
</gene>
<evidence type="ECO:0000256" key="8">
    <source>
        <dbReference type="ARBA" id="ARBA00023136"/>
    </source>
</evidence>
<proteinExistence type="inferred from homology"/>
<comment type="subcellular location">
    <subcellularLocation>
        <location evidence="1">Endoplasmic reticulum membrane</location>
        <topology evidence="1">Single-pass type IV membrane protein</topology>
    </subcellularLocation>
</comment>
<dbReference type="PANTHER" id="PTHR12825">
    <property type="entry name" value="BNIP1-RELATED"/>
    <property type="match status" value="1"/>
</dbReference>
<dbReference type="CDD" id="cd15865">
    <property type="entry name" value="SNARE_SEC20"/>
    <property type="match status" value="1"/>
</dbReference>
<evidence type="ECO:0000256" key="2">
    <source>
        <dbReference type="ARBA" id="ARBA00022448"/>
    </source>
</evidence>
<evidence type="ECO:0000256" key="6">
    <source>
        <dbReference type="ARBA" id="ARBA00022989"/>
    </source>
</evidence>
<protein>
    <recommendedName>
        <fullName evidence="12">Sec20 C-terminal domain-containing protein</fullName>
    </recommendedName>
</protein>
<dbReference type="PANTHER" id="PTHR12825:SF0">
    <property type="entry name" value="VESICLE TRANSPORT PROTEIN SEC20"/>
    <property type="match status" value="1"/>
</dbReference>
<dbReference type="GO" id="GO:0005484">
    <property type="term" value="F:SNAP receptor activity"/>
    <property type="evidence" value="ECO:0007669"/>
    <property type="project" value="InterPro"/>
</dbReference>
<feature type="transmembrane region" description="Helical" evidence="11">
    <location>
        <begin position="287"/>
        <end position="308"/>
    </location>
</feature>
<evidence type="ECO:0000313" key="14">
    <source>
        <dbReference type="Proteomes" id="UP000008743"/>
    </source>
</evidence>
<evidence type="ECO:0000256" key="7">
    <source>
        <dbReference type="ARBA" id="ARBA00023054"/>
    </source>
</evidence>
<dbReference type="eggNOG" id="ENOG502QUTT">
    <property type="taxonomic scope" value="Eukaryota"/>
</dbReference>